<dbReference type="AlphaFoldDB" id="A0A3N2BDW6"/>
<dbReference type="InterPro" id="IPR012341">
    <property type="entry name" value="6hp_glycosidase-like_sf"/>
</dbReference>
<name>A0A3N2BDW6_9MICO</name>
<keyword evidence="3" id="KW-1185">Reference proteome</keyword>
<dbReference type="GO" id="GO:0005975">
    <property type="term" value="P:carbohydrate metabolic process"/>
    <property type="evidence" value="ECO:0007669"/>
    <property type="project" value="InterPro"/>
</dbReference>
<proteinExistence type="predicted"/>
<dbReference type="RefSeq" id="WP_123303861.1">
    <property type="nucleotide sequence ID" value="NZ_RKHK01000001.1"/>
</dbReference>
<accession>A0A3N2BDW6</accession>
<dbReference type="OrthoDB" id="9781878at2"/>
<sequence length="833" mass="89553">MHHPPGRAPAASALRQTGPEQQRSLSLPRSRVVLNPQNFFDERSEVEQNCGPTLPLGLGYFAHDQALFLPRFLTLWASPAAASSPAATPQRLDASRWMEGENVTCDDAEGVLTAALEGGAPSGTLWQRIRIDPARATLRVSIGAVQGQWALRLRDGAGREIRVQDGAATVGLHRYDLAELLGEHHEAEVELSVVLLGAGASVRVEEMALLGGYDDATGVRRYSTEWAPGSLDFRAEYRDGGALRGRDVFVDENSVLREVTREPLADGAELVVAGEYVGDVEVDQTRGLVRMCLPHAVAAVALPAGSQIRFFADEAELQSGAPGASAPLARSGLWAAHIASGTRSLRLGCGFSPDDPEAAAGLALAAAAHSAAERAAHWNEYWDGVLARVPQPRSFALRGLPDDEGVSAEDVRAAYYRAFLGLSSNVLPPQPESGFSHPTVATGKASMWNYGAPGARTAAAWETFLAIQYLAYLDPQTAWASFHGLMTLVVEDGSLAGEGLPSRKAQTAWLLYELTGDRAALASHYPQLRRLLRWQAEHPRWVYGDYDHPGEQDAEFLTSVVIDLGFAQQIAEVLGETADLESYAGLRASLLDDYAAHCFQGESRRAIQYWFPGDPECVPRGGCDGLGLPVVMGLAVEGLADWQRSSLHARFDEQYDPQDQLAGFDVVKHSNLGYTVAGLLLSARWEQAQTLTNIALRDVVRSGSFAEVYDRGPDRPRPSGVRPSIFGMTQVIDSVWLNNGLRMDRGTPLLLGLPGVQGGLDGLHVRGHVWALEIDVPANTATMTDTEAGRRREFTEVAPGFSHPLTMDSAADGARPATSAHHAAVGAAGDRAS</sequence>
<protein>
    <submittedName>
        <fullName evidence="2">Uncharacterized protein</fullName>
    </submittedName>
</protein>
<dbReference type="EMBL" id="RKHK01000001">
    <property type="protein sequence ID" value="ROR73446.1"/>
    <property type="molecule type" value="Genomic_DNA"/>
</dbReference>
<evidence type="ECO:0000256" key="1">
    <source>
        <dbReference type="SAM" id="MobiDB-lite"/>
    </source>
</evidence>
<gene>
    <name evidence="2" type="ORF">EDD31_1827</name>
</gene>
<organism evidence="2 3">
    <name type="scientific">Bogoriella caseilytica</name>
    <dbReference type="NCBI Taxonomy" id="56055"/>
    <lineage>
        <taxon>Bacteria</taxon>
        <taxon>Bacillati</taxon>
        <taxon>Actinomycetota</taxon>
        <taxon>Actinomycetes</taxon>
        <taxon>Micrococcales</taxon>
        <taxon>Bogoriellaceae</taxon>
        <taxon>Bogoriella</taxon>
    </lineage>
</organism>
<feature type="compositionally biased region" description="Polar residues" evidence="1">
    <location>
        <begin position="14"/>
        <end position="27"/>
    </location>
</feature>
<dbReference type="Proteomes" id="UP000280668">
    <property type="component" value="Unassembled WGS sequence"/>
</dbReference>
<comment type="caution">
    <text evidence="2">The sequence shown here is derived from an EMBL/GenBank/DDBJ whole genome shotgun (WGS) entry which is preliminary data.</text>
</comment>
<feature type="region of interest" description="Disordered" evidence="1">
    <location>
        <begin position="808"/>
        <end position="833"/>
    </location>
</feature>
<dbReference type="SUPFAM" id="SSF48208">
    <property type="entry name" value="Six-hairpin glycosidases"/>
    <property type="match status" value="1"/>
</dbReference>
<evidence type="ECO:0000313" key="3">
    <source>
        <dbReference type="Proteomes" id="UP000280668"/>
    </source>
</evidence>
<feature type="compositionally biased region" description="Low complexity" evidence="1">
    <location>
        <begin position="817"/>
        <end position="833"/>
    </location>
</feature>
<dbReference type="InterPro" id="IPR008928">
    <property type="entry name" value="6-hairpin_glycosidase_sf"/>
</dbReference>
<evidence type="ECO:0000313" key="2">
    <source>
        <dbReference type="EMBL" id="ROR73446.1"/>
    </source>
</evidence>
<dbReference type="Gene3D" id="1.50.10.10">
    <property type="match status" value="1"/>
</dbReference>
<reference evidence="2 3" key="1">
    <citation type="submission" date="2018-11" db="EMBL/GenBank/DDBJ databases">
        <title>Sequencing the genomes of 1000 actinobacteria strains.</title>
        <authorList>
            <person name="Klenk H.-P."/>
        </authorList>
    </citation>
    <scope>NUCLEOTIDE SEQUENCE [LARGE SCALE GENOMIC DNA]</scope>
    <source>
        <strain evidence="2 3">DSM 11294</strain>
    </source>
</reference>
<feature type="region of interest" description="Disordered" evidence="1">
    <location>
        <begin position="1"/>
        <end position="28"/>
    </location>
</feature>